<reference evidence="8" key="1">
    <citation type="submission" date="2016-04" db="EMBL/GenBank/DDBJ databases">
        <authorList>
            <person name="Nguyen H.D."/>
            <person name="Kesanakurti P."/>
            <person name="Cullis J."/>
            <person name="Levesque C.A."/>
            <person name="Hambleton S."/>
        </authorList>
    </citation>
    <scope>NUCLEOTIDE SEQUENCE</scope>
    <source>
        <strain evidence="8">DAOMC 238032</strain>
    </source>
</reference>
<dbReference type="PANTHER" id="PTHR12883">
    <property type="entry name" value="ADIPOCYTE-SPECIFIC PROTEIN 4-RELATED"/>
    <property type="match status" value="1"/>
</dbReference>
<evidence type="ECO:0000256" key="3">
    <source>
        <dbReference type="ARBA" id="ARBA00022989"/>
    </source>
</evidence>
<comment type="subcellular location">
    <subcellularLocation>
        <location evidence="1">Membrane</location>
        <topology evidence="1">Single-pass membrane protein</topology>
    </subcellularLocation>
</comment>
<dbReference type="GO" id="GO:0016020">
    <property type="term" value="C:membrane"/>
    <property type="evidence" value="ECO:0007669"/>
    <property type="project" value="UniProtKB-SubCell"/>
</dbReference>
<evidence type="ECO:0000256" key="5">
    <source>
        <dbReference type="SAM" id="MobiDB-lite"/>
    </source>
</evidence>
<dbReference type="GO" id="GO:0005783">
    <property type="term" value="C:endoplasmic reticulum"/>
    <property type="evidence" value="ECO:0007669"/>
    <property type="project" value="InterPro"/>
</dbReference>
<dbReference type="Pfam" id="PF07946">
    <property type="entry name" value="CCDC47"/>
    <property type="match status" value="1"/>
</dbReference>
<dbReference type="Proteomes" id="UP000077671">
    <property type="component" value="Unassembled WGS sequence"/>
</dbReference>
<sequence length="429" mass="46941">MAALIAAAPLAQAALLLTLVGPAAADNPFVRAFALVAGKAQADATAARLSTPAPPYPGHQFPIATIGKTKLVFRPELFKLEAISVFVVIVYVLVYFAGRSRNKTLARQWIKSASPIIINEFSYIGAPASVGAATDRLIWNGSDEALLYASGRRGLRAMEILFEFIPRHDIIQSLFWPLWDLGVGSDTPSKRDLITIRFVLPPSANPIGVWSLVNKLDLRGTRKGRYDLGFTQLRLNAVEQRGLDTNWVLMSEAADNTDMILGSVVTSNKPRQDGILPGLQALLAMSEVKDSLASVTVTDLPFLKPEDGPIEEPVHHVVLSLRPGRSLEKATPAILTLAFNIVDALDQGLWTPSGTILAKLKKTRADTNAALLKEVSADREAEEEEARESARRQAAKDKMEKLSPAEQEKRKALEKKRQQRKSGGRMKMR</sequence>
<dbReference type="InterPro" id="IPR012879">
    <property type="entry name" value="CCDC47"/>
</dbReference>
<evidence type="ECO:0000256" key="7">
    <source>
        <dbReference type="SAM" id="SignalP"/>
    </source>
</evidence>
<accession>A0A177VFM6</accession>
<evidence type="ECO:0000256" key="4">
    <source>
        <dbReference type="ARBA" id="ARBA00023136"/>
    </source>
</evidence>
<proteinExistence type="predicted"/>
<organism evidence="8 9">
    <name type="scientific">Tilletia caries</name>
    <name type="common">wheat bunt fungus</name>
    <dbReference type="NCBI Taxonomy" id="13290"/>
    <lineage>
        <taxon>Eukaryota</taxon>
        <taxon>Fungi</taxon>
        <taxon>Dikarya</taxon>
        <taxon>Basidiomycota</taxon>
        <taxon>Ustilaginomycotina</taxon>
        <taxon>Exobasidiomycetes</taxon>
        <taxon>Tilletiales</taxon>
        <taxon>Tilletiaceae</taxon>
        <taxon>Tilletia</taxon>
    </lineage>
</organism>
<name>A0A177VFM6_9BASI</name>
<reference evidence="8" key="2">
    <citation type="journal article" date="2019" name="IMA Fungus">
        <title>Genome sequencing and comparison of five Tilletia species to identify candidate genes for the detection of regulated species infecting wheat.</title>
        <authorList>
            <person name="Nguyen H.D.T."/>
            <person name="Sultana T."/>
            <person name="Kesanakurti P."/>
            <person name="Hambleton S."/>
        </authorList>
    </citation>
    <scope>NUCLEOTIDE SEQUENCE</scope>
    <source>
        <strain evidence="8">DAOMC 238032</strain>
    </source>
</reference>
<dbReference type="AlphaFoldDB" id="A0A177VFM6"/>
<feature type="transmembrane region" description="Helical" evidence="6">
    <location>
        <begin position="77"/>
        <end position="98"/>
    </location>
</feature>
<evidence type="ECO:0000313" key="8">
    <source>
        <dbReference type="EMBL" id="KAE8265653.1"/>
    </source>
</evidence>
<feature type="chain" id="PRO_5043792006" evidence="7">
    <location>
        <begin position="26"/>
        <end position="429"/>
    </location>
</feature>
<evidence type="ECO:0000256" key="6">
    <source>
        <dbReference type="SAM" id="Phobius"/>
    </source>
</evidence>
<comment type="caution">
    <text evidence="8">The sequence shown here is derived from an EMBL/GenBank/DDBJ whole genome shotgun (WGS) entry which is preliminary data.</text>
</comment>
<dbReference type="PANTHER" id="PTHR12883:SF0">
    <property type="entry name" value="PAT COMPLEX SUBUNIT CCDC47"/>
    <property type="match status" value="1"/>
</dbReference>
<evidence type="ECO:0000313" key="9">
    <source>
        <dbReference type="Proteomes" id="UP000077671"/>
    </source>
</evidence>
<feature type="signal peptide" evidence="7">
    <location>
        <begin position="1"/>
        <end position="25"/>
    </location>
</feature>
<dbReference type="EMBL" id="LWDD02000006">
    <property type="protein sequence ID" value="KAE8265653.1"/>
    <property type="molecule type" value="Genomic_DNA"/>
</dbReference>
<feature type="compositionally biased region" description="Basic and acidic residues" evidence="5">
    <location>
        <begin position="387"/>
        <end position="411"/>
    </location>
</feature>
<keyword evidence="3 6" id="KW-1133">Transmembrane helix</keyword>
<keyword evidence="4 6" id="KW-0472">Membrane</keyword>
<evidence type="ECO:0000256" key="2">
    <source>
        <dbReference type="ARBA" id="ARBA00022692"/>
    </source>
</evidence>
<protein>
    <submittedName>
        <fullName evidence="8">Uncharacterized protein</fullName>
    </submittedName>
</protein>
<feature type="compositionally biased region" description="Basic residues" evidence="5">
    <location>
        <begin position="412"/>
        <end position="429"/>
    </location>
</feature>
<gene>
    <name evidence="8" type="ORF">A4X03_0g123</name>
</gene>
<keyword evidence="2 6" id="KW-0812">Transmembrane</keyword>
<dbReference type="GO" id="GO:0005509">
    <property type="term" value="F:calcium ion binding"/>
    <property type="evidence" value="ECO:0007669"/>
    <property type="project" value="InterPro"/>
</dbReference>
<evidence type="ECO:0000256" key="1">
    <source>
        <dbReference type="ARBA" id="ARBA00004167"/>
    </source>
</evidence>
<feature type="region of interest" description="Disordered" evidence="5">
    <location>
        <begin position="376"/>
        <end position="429"/>
    </location>
</feature>
<keyword evidence="7" id="KW-0732">Signal</keyword>
<dbReference type="GO" id="GO:0032469">
    <property type="term" value="P:endoplasmic reticulum calcium ion homeostasis"/>
    <property type="evidence" value="ECO:0007669"/>
    <property type="project" value="InterPro"/>
</dbReference>